<proteinExistence type="predicted"/>
<reference evidence="2 3" key="1">
    <citation type="submission" date="2021-03" db="EMBL/GenBank/DDBJ databases">
        <title>Sequencing the genomes of 1000 actinobacteria strains.</title>
        <authorList>
            <person name="Klenk H.-P."/>
        </authorList>
    </citation>
    <scope>NUCLEOTIDE SEQUENCE [LARGE SCALE GENOMIC DNA]</scope>
    <source>
        <strain evidence="2 3">DSM 46670</strain>
    </source>
</reference>
<accession>A0ABS4U3D1</accession>
<name>A0ABS4U3D1_9PSEU</name>
<dbReference type="Proteomes" id="UP001519332">
    <property type="component" value="Unassembled WGS sequence"/>
</dbReference>
<dbReference type="EMBL" id="JAGINW010000001">
    <property type="protein sequence ID" value="MBP2331168.1"/>
    <property type="molecule type" value="Genomic_DNA"/>
</dbReference>
<keyword evidence="1" id="KW-0472">Membrane</keyword>
<keyword evidence="1" id="KW-1133">Transmembrane helix</keyword>
<sequence>MRELLLLGHIVFAIIWIGSHILLIALGRRASKGGPVKMVEFIGDSRWLATRLQGPAAFLVLFCGVLLVVEDGFGFTDLWIALALLGFATLLVVTATYLLPEYKQIIQLAESYGADAPDAQAKIRKVVQVMRIDSVVMIAIVLDMIIKPGL</sequence>
<keyword evidence="1" id="KW-0812">Transmembrane</keyword>
<feature type="transmembrane region" description="Helical" evidence="1">
    <location>
        <begin position="48"/>
        <end position="67"/>
    </location>
</feature>
<evidence type="ECO:0000313" key="2">
    <source>
        <dbReference type="EMBL" id="MBP2331168.1"/>
    </source>
</evidence>
<dbReference type="InterPro" id="IPR018729">
    <property type="entry name" value="DUF2269_transmembrane"/>
</dbReference>
<feature type="transmembrane region" description="Helical" evidence="1">
    <location>
        <begin position="6"/>
        <end position="27"/>
    </location>
</feature>
<feature type="transmembrane region" description="Helical" evidence="1">
    <location>
        <begin position="79"/>
        <end position="99"/>
    </location>
</feature>
<keyword evidence="3" id="KW-1185">Reference proteome</keyword>
<evidence type="ECO:0000313" key="3">
    <source>
        <dbReference type="Proteomes" id="UP001519332"/>
    </source>
</evidence>
<dbReference type="RefSeq" id="WP_245378828.1">
    <property type="nucleotide sequence ID" value="NZ_JAGINW010000001.1"/>
</dbReference>
<gene>
    <name evidence="2" type="ORF">JOF56_011553</name>
</gene>
<organism evidence="2 3">
    <name type="scientific">Kibdelosporangium banguiense</name>
    <dbReference type="NCBI Taxonomy" id="1365924"/>
    <lineage>
        <taxon>Bacteria</taxon>
        <taxon>Bacillati</taxon>
        <taxon>Actinomycetota</taxon>
        <taxon>Actinomycetes</taxon>
        <taxon>Pseudonocardiales</taxon>
        <taxon>Pseudonocardiaceae</taxon>
        <taxon>Kibdelosporangium</taxon>
    </lineage>
</organism>
<protein>
    <submittedName>
        <fullName evidence="2">Membrane protein</fullName>
    </submittedName>
</protein>
<dbReference type="Pfam" id="PF10027">
    <property type="entry name" value="DUF2269"/>
    <property type="match status" value="1"/>
</dbReference>
<comment type="caution">
    <text evidence="2">The sequence shown here is derived from an EMBL/GenBank/DDBJ whole genome shotgun (WGS) entry which is preliminary data.</text>
</comment>
<evidence type="ECO:0000256" key="1">
    <source>
        <dbReference type="SAM" id="Phobius"/>
    </source>
</evidence>